<reference evidence="1 2" key="1">
    <citation type="submission" date="2024-11" db="EMBL/GenBank/DDBJ databases">
        <title>A near-complete genome assembly of Cinchona calisaya.</title>
        <authorList>
            <person name="Lian D.C."/>
            <person name="Zhao X.W."/>
            <person name="Wei L."/>
        </authorList>
    </citation>
    <scope>NUCLEOTIDE SEQUENCE [LARGE SCALE GENOMIC DNA]</scope>
    <source>
        <tissue evidence="1">Nenye</tissue>
    </source>
</reference>
<name>A0ABD2XXH1_9GENT</name>
<evidence type="ECO:0000313" key="1">
    <source>
        <dbReference type="EMBL" id="KAL3500091.1"/>
    </source>
</evidence>
<dbReference type="AlphaFoldDB" id="A0ABD2XXH1"/>
<dbReference type="Proteomes" id="UP001630127">
    <property type="component" value="Unassembled WGS sequence"/>
</dbReference>
<accession>A0ABD2XXH1</accession>
<organism evidence="1 2">
    <name type="scientific">Cinchona calisaya</name>
    <dbReference type="NCBI Taxonomy" id="153742"/>
    <lineage>
        <taxon>Eukaryota</taxon>
        <taxon>Viridiplantae</taxon>
        <taxon>Streptophyta</taxon>
        <taxon>Embryophyta</taxon>
        <taxon>Tracheophyta</taxon>
        <taxon>Spermatophyta</taxon>
        <taxon>Magnoliopsida</taxon>
        <taxon>eudicotyledons</taxon>
        <taxon>Gunneridae</taxon>
        <taxon>Pentapetalae</taxon>
        <taxon>asterids</taxon>
        <taxon>lamiids</taxon>
        <taxon>Gentianales</taxon>
        <taxon>Rubiaceae</taxon>
        <taxon>Cinchonoideae</taxon>
        <taxon>Cinchoneae</taxon>
        <taxon>Cinchona</taxon>
    </lineage>
</organism>
<keyword evidence="2" id="KW-1185">Reference proteome</keyword>
<sequence length="192" mass="21734">MGVPLMLRSVPSLSRGLGRALLVGRTHIADIIIKELEDNYPIDPSQTDSFRWATDRSGIVTKFGPNIIRLFGSSTRATVSSFIGKGTWKGPTGRRRTHPADIIMKELVDNFPIDPSRADSFRYAADRSGNFTVKSAIKLLKPAANPASWNRIVWFRKNIPKRLIDSFPRFRRILEAVWQLGTVFPTQKKTRR</sequence>
<dbReference type="EMBL" id="JBJUIK010000016">
    <property type="protein sequence ID" value="KAL3500091.1"/>
    <property type="molecule type" value="Genomic_DNA"/>
</dbReference>
<proteinExistence type="predicted"/>
<protein>
    <submittedName>
        <fullName evidence="1">Uncharacterized protein</fullName>
    </submittedName>
</protein>
<comment type="caution">
    <text evidence="1">The sequence shown here is derived from an EMBL/GenBank/DDBJ whole genome shotgun (WGS) entry which is preliminary data.</text>
</comment>
<evidence type="ECO:0000313" key="2">
    <source>
        <dbReference type="Proteomes" id="UP001630127"/>
    </source>
</evidence>
<gene>
    <name evidence="1" type="ORF">ACH5RR_039184</name>
</gene>